<reference evidence="2" key="1">
    <citation type="submission" date="2021-01" db="EMBL/GenBank/DDBJ databases">
        <authorList>
            <consortium name="Genoscope - CEA"/>
            <person name="William W."/>
        </authorList>
    </citation>
    <scope>NUCLEOTIDE SEQUENCE</scope>
</reference>
<accession>A0A8S1QIB1</accession>
<keyword evidence="1" id="KW-0175">Coiled coil</keyword>
<evidence type="ECO:0000313" key="2">
    <source>
        <dbReference type="EMBL" id="CAD8114427.1"/>
    </source>
</evidence>
<dbReference type="Proteomes" id="UP000688137">
    <property type="component" value="Unassembled WGS sequence"/>
</dbReference>
<proteinExistence type="predicted"/>
<sequence>MQNRSKNNKSKYLFNQLMNQIKKYIMNNNQKQRKQKFQTLKEEYKTKFNKQQSSNLVQEMINETEQNEILVQEEDLHVNQILQLKIIWE</sequence>
<keyword evidence="3" id="KW-1185">Reference proteome</keyword>
<evidence type="ECO:0000313" key="3">
    <source>
        <dbReference type="Proteomes" id="UP000688137"/>
    </source>
</evidence>
<comment type="caution">
    <text evidence="2">The sequence shown here is derived from an EMBL/GenBank/DDBJ whole genome shotgun (WGS) entry which is preliminary data.</text>
</comment>
<dbReference type="AlphaFoldDB" id="A0A8S1QIB1"/>
<feature type="coiled-coil region" evidence="1">
    <location>
        <begin position="14"/>
        <end position="47"/>
    </location>
</feature>
<evidence type="ECO:0000256" key="1">
    <source>
        <dbReference type="SAM" id="Coils"/>
    </source>
</evidence>
<organism evidence="2 3">
    <name type="scientific">Paramecium primaurelia</name>
    <dbReference type="NCBI Taxonomy" id="5886"/>
    <lineage>
        <taxon>Eukaryota</taxon>
        <taxon>Sar</taxon>
        <taxon>Alveolata</taxon>
        <taxon>Ciliophora</taxon>
        <taxon>Intramacronucleata</taxon>
        <taxon>Oligohymenophorea</taxon>
        <taxon>Peniculida</taxon>
        <taxon>Parameciidae</taxon>
        <taxon>Paramecium</taxon>
    </lineage>
</organism>
<dbReference type="EMBL" id="CAJJDM010000165">
    <property type="protein sequence ID" value="CAD8114427.1"/>
    <property type="molecule type" value="Genomic_DNA"/>
</dbReference>
<name>A0A8S1QIB1_PARPR</name>
<gene>
    <name evidence="2" type="ORF">PPRIM_AZ9-3.1.T1600002</name>
</gene>
<protein>
    <submittedName>
        <fullName evidence="2">Uncharacterized protein</fullName>
    </submittedName>
</protein>